<dbReference type="GO" id="GO:0051287">
    <property type="term" value="F:NAD binding"/>
    <property type="evidence" value="ECO:0007669"/>
    <property type="project" value="InterPro"/>
</dbReference>
<accession>A0A0P0N5H0</accession>
<dbReference type="UniPathway" id="UPA00033">
    <property type="reaction ID" value="UER00037"/>
</dbReference>
<evidence type="ECO:0000259" key="10">
    <source>
        <dbReference type="SMART" id="SM00859"/>
    </source>
</evidence>
<dbReference type="PROSITE" id="PS01224">
    <property type="entry name" value="ARGC"/>
    <property type="match status" value="1"/>
</dbReference>
<reference evidence="12 14" key="2">
    <citation type="submission" date="2017-05" db="EMBL/GenBank/DDBJ databases">
        <title>The draft genome of the hyperthermophilic archaeon 'Pyrodictium delaneyi strain Hulk', an iron and nitrate reducer, reveals the capacity for sulfate reduction.</title>
        <authorList>
            <person name="Demey L.M."/>
            <person name="Miller C."/>
            <person name="Manzella M."/>
            <person name="Reguera G."/>
            <person name="Kashefi K."/>
        </authorList>
    </citation>
    <scope>NUCLEOTIDE SEQUENCE [LARGE SCALE GENOMIC DNA]</scope>
    <source>
        <strain evidence="12 14">Hulk</strain>
    </source>
</reference>
<dbReference type="PATRIC" id="fig|1273541.4.peg.1950"/>
<comment type="subcellular location">
    <subcellularLocation>
        <location evidence="7">Cytoplasm</location>
    </subcellularLocation>
</comment>
<dbReference type="Pfam" id="PF22698">
    <property type="entry name" value="Semialdhyde_dhC_1"/>
    <property type="match status" value="1"/>
</dbReference>
<dbReference type="GO" id="GO:0042450">
    <property type="term" value="P:L-arginine biosynthetic process via ornithine"/>
    <property type="evidence" value="ECO:0007669"/>
    <property type="project" value="UniProtKB-UniRule"/>
</dbReference>
<dbReference type="EMBL" id="NCQP01000002">
    <property type="protein sequence ID" value="OWJ54919.1"/>
    <property type="molecule type" value="Genomic_DNA"/>
</dbReference>
<keyword evidence="1 7" id="KW-0963">Cytoplasm</keyword>
<dbReference type="EMBL" id="CP013011">
    <property type="protein sequence ID" value="ALL01878.1"/>
    <property type="molecule type" value="Genomic_DNA"/>
</dbReference>
<evidence type="ECO:0000313" key="14">
    <source>
        <dbReference type="Proteomes" id="UP000196694"/>
    </source>
</evidence>
<dbReference type="Proteomes" id="UP000058613">
    <property type="component" value="Chromosome"/>
</dbReference>
<dbReference type="STRING" id="1273541.Pyrde_1835"/>
<dbReference type="InterPro" id="IPR000706">
    <property type="entry name" value="AGPR_type-1"/>
</dbReference>
<keyword evidence="14" id="KW-1185">Reference proteome</keyword>
<dbReference type="InterPro" id="IPR037535">
    <property type="entry name" value="LysY"/>
</dbReference>
<dbReference type="KEGG" id="pdl:Pyrde_1835"/>
<evidence type="ECO:0000256" key="5">
    <source>
        <dbReference type="ARBA" id="ARBA00023002"/>
    </source>
</evidence>
<dbReference type="HAMAP" id="MF_00150">
    <property type="entry name" value="ArgC_type1"/>
    <property type="match status" value="1"/>
</dbReference>
<keyword evidence="5 7" id="KW-0560">Oxidoreductase</keyword>
<reference evidence="11 13" key="1">
    <citation type="submission" date="2015-10" db="EMBL/GenBank/DDBJ databases">
        <title>Complete genome sequence of hyperthermophilic archaeon Pyrodictium delaneyi Su06.</title>
        <authorList>
            <person name="Jung J.-H."/>
            <person name="Lin J."/>
            <person name="Holden J.F."/>
            <person name="Park C.-S."/>
        </authorList>
    </citation>
    <scope>NUCLEOTIDE SEQUENCE [LARGE SCALE GENOMIC DNA]</scope>
    <source>
        <strain evidence="11 13">Su06</strain>
    </source>
</reference>
<comment type="catalytic activity">
    <reaction evidence="7">
        <text>[amino-group carrier protein]-C-terminal-gamma-(L-glutamyl-5-semialdehyde)-L-glutamate + phosphate + NADP(+) = [amino-group carrier protein]-C-terminal-gamma-(5-phospho-L-glutamyl)-L-glutamate + NADPH + H(+)</text>
        <dbReference type="Rhea" id="RHEA:52668"/>
        <dbReference type="Rhea" id="RHEA-COMP:13313"/>
        <dbReference type="Rhea" id="RHEA-COMP:13327"/>
        <dbReference type="ChEBI" id="CHEBI:15378"/>
        <dbReference type="ChEBI" id="CHEBI:43474"/>
        <dbReference type="ChEBI" id="CHEBI:57783"/>
        <dbReference type="ChEBI" id="CHEBI:58349"/>
        <dbReference type="ChEBI" id="CHEBI:136717"/>
        <dbReference type="ChEBI" id="CHEBI:136761"/>
        <dbReference type="EC" id="1.2.1.106"/>
    </reaction>
</comment>
<feature type="domain" description="Semialdehyde dehydrogenase NAD-binding" evidence="10">
    <location>
        <begin position="4"/>
        <end position="145"/>
    </location>
</feature>
<evidence type="ECO:0000256" key="3">
    <source>
        <dbReference type="ARBA" id="ARBA00022605"/>
    </source>
</evidence>
<evidence type="ECO:0000256" key="7">
    <source>
        <dbReference type="HAMAP-Rule" id="MF_02083"/>
    </source>
</evidence>
<name>A0A0P0N5H0_9CREN</name>
<proteinExistence type="inferred from homology"/>
<dbReference type="PANTHER" id="PTHR32338:SF11">
    <property type="entry name" value="[LYSW]-L-2-AMINOADIPATE_[LYSW]-L-GLUTAMATE PHOSPHATE REDUCTASE-RELATED"/>
    <property type="match status" value="1"/>
</dbReference>
<gene>
    <name evidence="7" type="primary">lysY</name>
    <name evidence="12" type="ORF">Pdsh_04225</name>
    <name evidence="11" type="ORF">Pyrde_1835</name>
</gene>
<dbReference type="EC" id="1.2.1.103" evidence="7"/>
<dbReference type="OrthoDB" id="372053at2157"/>
<dbReference type="SMART" id="SM00859">
    <property type="entry name" value="Semialdhyde_dh"/>
    <property type="match status" value="1"/>
</dbReference>
<keyword evidence="6 7" id="KW-0457">Lysine biosynthesis</keyword>
<sequence length="352" mass="38363">MAYRVAVLGASGYTGGELLRILALHPEAEVVVATSREYAGKPIHFVHFNLRGWYRGLRFSPFSVDAILKKEVDVVFSALPHGVGLEYTKTFYESGLTVVDLSADYRLKDPEAYKRWYGFEHPYPDLLEKAVYGLPELHRDELKGAKLIASPGCNATAAILALAPLVKEGLIDTNRVLVDVKVGSSEGGSKPTRGSHHPERENAIRPYEPRGHRHAAEAEQELSRLAGAPVRVSLVPHAVSAIRGALASGHAWLTREADEKMLLRVYASFYRESPFVRIVYGTPPGYPDPKYVAGSNYADVGFAVEERLGRVTGFAAIDNLVKGAAGQAVQAWNLAAGLPEDTGLRILPLKPA</sequence>
<dbReference type="GO" id="GO:0005737">
    <property type="term" value="C:cytoplasm"/>
    <property type="evidence" value="ECO:0007669"/>
    <property type="project" value="UniProtKB-SubCell"/>
</dbReference>
<feature type="binding site" evidence="7">
    <location>
        <position position="319"/>
    </location>
    <ligand>
        <name>NADP(+)</name>
        <dbReference type="ChEBI" id="CHEBI:58349"/>
    </ligand>
</feature>
<organism evidence="11 13">
    <name type="scientific">Pyrodictium delaneyi</name>
    <dbReference type="NCBI Taxonomy" id="1273541"/>
    <lineage>
        <taxon>Archaea</taxon>
        <taxon>Thermoproteota</taxon>
        <taxon>Thermoprotei</taxon>
        <taxon>Desulfurococcales</taxon>
        <taxon>Pyrodictiaceae</taxon>
        <taxon>Pyrodictium</taxon>
    </lineage>
</organism>
<evidence type="ECO:0000256" key="9">
    <source>
        <dbReference type="SAM" id="MobiDB-lite"/>
    </source>
</evidence>
<keyword evidence="2 7" id="KW-0055">Arginine biosynthesis</keyword>
<comment type="caution">
    <text evidence="7">Lacks conserved residue(s) required for the propagation of feature annotation.</text>
</comment>
<dbReference type="SUPFAM" id="SSF51735">
    <property type="entry name" value="NAD(P)-binding Rossmann-fold domains"/>
    <property type="match status" value="1"/>
</dbReference>
<dbReference type="InterPro" id="IPR058924">
    <property type="entry name" value="AGPR_dimerisation_dom"/>
</dbReference>
<dbReference type="AlphaFoldDB" id="A0A0P0N5H0"/>
<dbReference type="GO" id="GO:0070401">
    <property type="term" value="F:NADP+ binding"/>
    <property type="evidence" value="ECO:0007669"/>
    <property type="project" value="InterPro"/>
</dbReference>
<dbReference type="Pfam" id="PF01118">
    <property type="entry name" value="Semialdhyde_dh"/>
    <property type="match status" value="1"/>
</dbReference>
<dbReference type="InterPro" id="IPR000534">
    <property type="entry name" value="Semialdehyde_DH_NAD-bd"/>
</dbReference>
<dbReference type="InterPro" id="IPR036291">
    <property type="entry name" value="NAD(P)-bd_dom_sf"/>
</dbReference>
<keyword evidence="3 7" id="KW-0028">Amino-acid biosynthesis</keyword>
<dbReference type="GO" id="GO:0003942">
    <property type="term" value="F:N-acetyl-gamma-glutamyl-phosphate reductase activity"/>
    <property type="evidence" value="ECO:0007669"/>
    <property type="project" value="InterPro"/>
</dbReference>
<comment type="catalytic activity">
    <reaction evidence="7">
        <text>[amino-group carrier protein]-C-terminal-N-(1-carboxy-5-oxopentan-1-yl)-L-glutamine + phosphate + NADP(+) = [amino-group carrier protein]-C-terminal-N-(1-carboxy-5-phosphooxy-5-oxopentan-1-yl)-L-glutamine + NADPH + H(+)</text>
        <dbReference type="Rhea" id="RHEA:41948"/>
        <dbReference type="Rhea" id="RHEA-COMP:9712"/>
        <dbReference type="Rhea" id="RHEA-COMP:9714"/>
        <dbReference type="ChEBI" id="CHEBI:15378"/>
        <dbReference type="ChEBI" id="CHEBI:43474"/>
        <dbReference type="ChEBI" id="CHEBI:57783"/>
        <dbReference type="ChEBI" id="CHEBI:58349"/>
        <dbReference type="ChEBI" id="CHEBI:78499"/>
        <dbReference type="ChEBI" id="CHEBI:78501"/>
        <dbReference type="EC" id="1.2.1.103"/>
    </reaction>
</comment>
<keyword evidence="4 7" id="KW-0521">NADP</keyword>
<evidence type="ECO:0000256" key="4">
    <source>
        <dbReference type="ARBA" id="ARBA00022857"/>
    </source>
</evidence>
<dbReference type="RefSeq" id="WP_055410170.1">
    <property type="nucleotide sequence ID" value="NZ_CP013011.1"/>
</dbReference>
<dbReference type="CDD" id="cd17895">
    <property type="entry name" value="AGPR_1_N"/>
    <property type="match status" value="1"/>
</dbReference>
<dbReference type="Proteomes" id="UP000196694">
    <property type="component" value="Unassembled WGS sequence"/>
</dbReference>
<dbReference type="NCBIfam" id="TIGR01850">
    <property type="entry name" value="argC"/>
    <property type="match status" value="1"/>
</dbReference>
<dbReference type="PANTHER" id="PTHR32338">
    <property type="entry name" value="N-ACETYL-GAMMA-GLUTAMYL-PHOSPHATE REDUCTASE, CHLOROPLASTIC-RELATED-RELATED"/>
    <property type="match status" value="1"/>
</dbReference>
<evidence type="ECO:0000256" key="6">
    <source>
        <dbReference type="ARBA" id="ARBA00023154"/>
    </source>
</evidence>
<dbReference type="InterPro" id="IPR050085">
    <property type="entry name" value="AGPR"/>
</dbReference>
<comment type="similarity">
    <text evidence="7">Belongs to the NAGSA dehydrogenase family. Type 1 subfamily. LysY sub-subfamily.</text>
</comment>
<comment type="pathway">
    <text evidence="7">Amino-acid biosynthesis; L-lysine biosynthesis via AAA pathway; L-lysine from L-alpha-aminoadipate (Thermus route): step 3/5.</text>
</comment>
<comment type="function">
    <text evidence="7">Involved in both the arginine and lysine biosynthetic pathways.</text>
</comment>
<dbReference type="CDD" id="cd23939">
    <property type="entry name" value="AGPR_1_C_LysY"/>
    <property type="match status" value="1"/>
</dbReference>
<evidence type="ECO:0000256" key="1">
    <source>
        <dbReference type="ARBA" id="ARBA00022490"/>
    </source>
</evidence>
<evidence type="ECO:0000256" key="8">
    <source>
        <dbReference type="PROSITE-ProRule" id="PRU10010"/>
    </source>
</evidence>
<evidence type="ECO:0000313" key="11">
    <source>
        <dbReference type="EMBL" id="ALL01878.1"/>
    </source>
</evidence>
<dbReference type="UniPathway" id="UPA00068"/>
<evidence type="ECO:0000313" key="13">
    <source>
        <dbReference type="Proteomes" id="UP000058613"/>
    </source>
</evidence>
<feature type="active site" evidence="7 8">
    <location>
        <position position="153"/>
    </location>
</feature>
<feature type="binding site" evidence="7">
    <location>
        <begin position="11"/>
        <end position="14"/>
    </location>
    <ligand>
        <name>NADP(+)</name>
        <dbReference type="ChEBI" id="CHEBI:58349"/>
    </ligand>
</feature>
<dbReference type="GeneID" id="26100176"/>
<dbReference type="SUPFAM" id="SSF55347">
    <property type="entry name" value="Glyceraldehyde-3-phosphate dehydrogenase-like, C-terminal domain"/>
    <property type="match status" value="1"/>
</dbReference>
<evidence type="ECO:0000313" key="12">
    <source>
        <dbReference type="EMBL" id="OWJ54919.1"/>
    </source>
</evidence>
<feature type="compositionally biased region" description="Basic and acidic residues" evidence="9">
    <location>
        <begin position="196"/>
        <end position="217"/>
    </location>
</feature>
<dbReference type="InterPro" id="IPR023013">
    <property type="entry name" value="AGPR_AS"/>
</dbReference>
<feature type="region of interest" description="Disordered" evidence="9">
    <location>
        <begin position="183"/>
        <end position="220"/>
    </location>
</feature>
<dbReference type="HAMAP" id="MF_02083">
    <property type="entry name" value="LysY"/>
    <property type="match status" value="1"/>
</dbReference>
<evidence type="ECO:0000256" key="2">
    <source>
        <dbReference type="ARBA" id="ARBA00022571"/>
    </source>
</evidence>
<dbReference type="GO" id="GO:0019878">
    <property type="term" value="P:lysine biosynthetic process via aminoadipic acid"/>
    <property type="evidence" value="ECO:0007669"/>
    <property type="project" value="UniProtKB-UniRule"/>
</dbReference>
<dbReference type="Gene3D" id="3.30.360.10">
    <property type="entry name" value="Dihydrodipicolinate Reductase, domain 2"/>
    <property type="match status" value="1"/>
</dbReference>
<dbReference type="Gene3D" id="3.40.50.720">
    <property type="entry name" value="NAD(P)-binding Rossmann-like Domain"/>
    <property type="match status" value="1"/>
</dbReference>
<dbReference type="EC" id="1.2.1.106" evidence="7"/>
<protein>
    <recommendedName>
        <fullName evidence="7">Putative [LysW]-L-2-aminoadipate/[LysW]-L-glutamate phosphate reductase</fullName>
        <ecNumber evidence="7">1.2.1.103</ecNumber>
        <ecNumber evidence="7">1.2.1.106</ecNumber>
    </recommendedName>
</protein>
<comment type="pathway">
    <text evidence="7">Amino-acid biosynthesis; L-arginine biosynthesis.</text>
</comment>